<name>A0A345XT16_9ACTN</name>
<keyword evidence="2" id="KW-0472">Membrane</keyword>
<keyword evidence="2" id="KW-0812">Transmembrane</keyword>
<dbReference type="Proteomes" id="UP000254425">
    <property type="component" value="Chromosome"/>
</dbReference>
<evidence type="ECO:0000256" key="1">
    <source>
        <dbReference type="SAM" id="MobiDB-lite"/>
    </source>
</evidence>
<evidence type="ECO:0000313" key="4">
    <source>
        <dbReference type="Proteomes" id="UP000254425"/>
    </source>
</evidence>
<dbReference type="KEGG" id="sarm:DVA86_21110"/>
<evidence type="ECO:0000256" key="2">
    <source>
        <dbReference type="SAM" id="Phobius"/>
    </source>
</evidence>
<feature type="compositionally biased region" description="Basic residues" evidence="1">
    <location>
        <begin position="73"/>
        <end position="89"/>
    </location>
</feature>
<protein>
    <submittedName>
        <fullName evidence="3">Uncharacterized protein</fullName>
    </submittedName>
</protein>
<evidence type="ECO:0000313" key="3">
    <source>
        <dbReference type="EMBL" id="AXK34782.1"/>
    </source>
</evidence>
<dbReference type="EMBL" id="CP031320">
    <property type="protein sequence ID" value="AXK34782.1"/>
    <property type="molecule type" value="Genomic_DNA"/>
</dbReference>
<reference evidence="3 4" key="1">
    <citation type="submission" date="2018-07" db="EMBL/GenBank/DDBJ databases">
        <title>Draft genome of the type strain Streptomyces armeniacus ATCC 15676.</title>
        <authorList>
            <person name="Labana P."/>
            <person name="Gosse J.T."/>
            <person name="Boddy C.N."/>
        </authorList>
    </citation>
    <scope>NUCLEOTIDE SEQUENCE [LARGE SCALE GENOMIC DNA]</scope>
    <source>
        <strain evidence="3 4">ATCC 15676</strain>
    </source>
</reference>
<gene>
    <name evidence="3" type="ORF">DVA86_21110</name>
</gene>
<proteinExistence type="predicted"/>
<sequence>MTVGCRLRVDRWWLAPAATALGLLAFVVYSTWRAFANADYYDAPYVSPCYPPCPPAHWQPRDACPHWATSGGRRGRRFRRRAGRPRPGRTARTPSRRPDSARWPGRSAA</sequence>
<feature type="region of interest" description="Disordered" evidence="1">
    <location>
        <begin position="68"/>
        <end position="109"/>
    </location>
</feature>
<keyword evidence="4" id="KW-1185">Reference proteome</keyword>
<feature type="transmembrane region" description="Helical" evidence="2">
    <location>
        <begin position="12"/>
        <end position="32"/>
    </location>
</feature>
<organism evidence="3 4">
    <name type="scientific">Streptomyces armeniacus</name>
    <dbReference type="NCBI Taxonomy" id="83291"/>
    <lineage>
        <taxon>Bacteria</taxon>
        <taxon>Bacillati</taxon>
        <taxon>Actinomycetota</taxon>
        <taxon>Actinomycetes</taxon>
        <taxon>Kitasatosporales</taxon>
        <taxon>Streptomycetaceae</taxon>
        <taxon>Streptomyces</taxon>
    </lineage>
</organism>
<keyword evidence="2" id="KW-1133">Transmembrane helix</keyword>
<dbReference type="AlphaFoldDB" id="A0A345XT16"/>
<accession>A0A345XT16</accession>